<keyword evidence="4" id="KW-1185">Reference proteome</keyword>
<dbReference type="Proteomes" id="UP000094444">
    <property type="component" value="Unassembled WGS sequence"/>
</dbReference>
<dbReference type="STRING" id="158607.A0A2P5HQP4"/>
<feature type="coiled-coil region" evidence="1">
    <location>
        <begin position="254"/>
        <end position="344"/>
    </location>
</feature>
<organism evidence="3 4">
    <name type="scientific">Diaporthe helianthi</name>
    <dbReference type="NCBI Taxonomy" id="158607"/>
    <lineage>
        <taxon>Eukaryota</taxon>
        <taxon>Fungi</taxon>
        <taxon>Dikarya</taxon>
        <taxon>Ascomycota</taxon>
        <taxon>Pezizomycotina</taxon>
        <taxon>Sordariomycetes</taxon>
        <taxon>Sordariomycetidae</taxon>
        <taxon>Diaporthales</taxon>
        <taxon>Diaporthaceae</taxon>
        <taxon>Diaporthe</taxon>
    </lineage>
</organism>
<evidence type="ECO:0000313" key="3">
    <source>
        <dbReference type="EMBL" id="POS72596.1"/>
    </source>
</evidence>
<feature type="compositionally biased region" description="Basic and acidic residues" evidence="2">
    <location>
        <begin position="66"/>
        <end position="107"/>
    </location>
</feature>
<evidence type="ECO:0000256" key="1">
    <source>
        <dbReference type="SAM" id="Coils"/>
    </source>
</evidence>
<evidence type="ECO:0000313" key="4">
    <source>
        <dbReference type="Proteomes" id="UP000094444"/>
    </source>
</evidence>
<feature type="region of interest" description="Disordered" evidence="2">
    <location>
        <begin position="699"/>
        <end position="755"/>
    </location>
</feature>
<name>A0A2P5HQP4_DIAHE</name>
<feature type="compositionally biased region" description="Basic and acidic residues" evidence="2">
    <location>
        <begin position="1"/>
        <end position="10"/>
    </location>
</feature>
<proteinExistence type="predicted"/>
<dbReference type="OrthoDB" id="5213630at2759"/>
<accession>A0A2P5HQP4</accession>
<feature type="compositionally biased region" description="Basic and acidic residues" evidence="2">
    <location>
        <begin position="43"/>
        <end position="52"/>
    </location>
</feature>
<sequence>MPPDQLEKRSNTSKGRQRSRSVGMKSAIEVIDLTTPAKTENSSSRKHDRNEPKPQAGGPTKRPKLKRDSEPPMRKDTNITPRVERNKLKKDINRCKASRTSEHQKLKETVTALNRELVDRKRETEILRGELTNLKHTNNKTQQNLEGAKQGLKDTVEDFQGRLNSRRHEHDGTKQELQGTKRRLKKVENELSNLKLELASKVSELESCQKNNIEKSDEIGKQQSVIETDRAHVQFLEALRDDPTTGLIALQQSCQSKEDDLNAKAAVIAALEEEVHSIKHQNTSLREALDEANIALENAKLSRDEYRDQLVLREEKLSSTERALEKEKLDREEKEKEVDALHLVNAKHGHHTHRIVSKGEKAMSALKSKCKEHKTTASALHEANIELQTHCAELQATIQRHNYKEPDDKIKKDFASLESSVRQFVDGFARPVVNATDEELNALWPKWSPKLRDFLSTPLLCNQVLEAYVWEYLVNRIFTPGSRIWAGEMGQTLEKALSMATGTLSRHLQHPKIDDLYIDLQHVRSSSSRLISHLNGANWQSEYFDSDVNTMISTLSKLLGLGETTGSMQAGAMKIFELARALEIQLRMLKAIHTVQMHKSTPNGVRLKYGFNAADEDMESRSPAQPGKIPGRSPPVDFIVYPGLYKRGTNSGSDYETTSCLIKMGVVCDATQLCLDPGPSTPTQPEANQDQTTLRSGKVIQQRQCNSQDLTPDNGIESTDGESRPTRAAKSQGSGSSRKRARNNREIELDAEYVP</sequence>
<gene>
    <name evidence="3" type="ORF">DHEL01_v209011</name>
</gene>
<feature type="coiled-coil region" evidence="1">
    <location>
        <begin position="170"/>
        <end position="211"/>
    </location>
</feature>
<dbReference type="EMBL" id="MAVT02000966">
    <property type="protein sequence ID" value="POS72596.1"/>
    <property type="molecule type" value="Genomic_DNA"/>
</dbReference>
<feature type="compositionally biased region" description="Polar residues" evidence="2">
    <location>
        <begin position="699"/>
        <end position="711"/>
    </location>
</feature>
<evidence type="ECO:0000256" key="2">
    <source>
        <dbReference type="SAM" id="MobiDB-lite"/>
    </source>
</evidence>
<reference evidence="3" key="1">
    <citation type="submission" date="2017-09" db="EMBL/GenBank/DDBJ databases">
        <title>Polyketide synthases of a Diaporthe helianthi virulent isolate.</title>
        <authorList>
            <person name="Baroncelli R."/>
        </authorList>
    </citation>
    <scope>NUCLEOTIDE SEQUENCE [LARGE SCALE GENOMIC DNA]</scope>
    <source>
        <strain evidence="3">7/96</strain>
    </source>
</reference>
<dbReference type="InParanoid" id="A0A2P5HQP4"/>
<feature type="region of interest" description="Disordered" evidence="2">
    <location>
        <begin position="1"/>
        <end position="107"/>
    </location>
</feature>
<dbReference type="AlphaFoldDB" id="A0A2P5HQP4"/>
<comment type="caution">
    <text evidence="3">The sequence shown here is derived from an EMBL/GenBank/DDBJ whole genome shotgun (WGS) entry which is preliminary data.</text>
</comment>
<protein>
    <submittedName>
        <fullName evidence="3">Uncharacterized protein</fullName>
    </submittedName>
</protein>
<keyword evidence="1" id="KW-0175">Coiled coil</keyword>
<feature type="region of interest" description="Disordered" evidence="2">
    <location>
        <begin position="616"/>
        <end position="635"/>
    </location>
</feature>